<feature type="domain" description="Peptidase S26" evidence="8">
    <location>
        <begin position="91"/>
        <end position="316"/>
    </location>
</feature>
<dbReference type="Proteomes" id="UP000483362">
    <property type="component" value="Unassembled WGS sequence"/>
</dbReference>
<evidence type="ECO:0000256" key="7">
    <source>
        <dbReference type="RuleBase" id="RU362042"/>
    </source>
</evidence>
<feature type="active site" evidence="6">
    <location>
        <position position="241"/>
    </location>
</feature>
<keyword evidence="7" id="KW-0645">Protease</keyword>
<dbReference type="InterPro" id="IPR019533">
    <property type="entry name" value="Peptidase_S26"/>
</dbReference>
<evidence type="ECO:0000256" key="1">
    <source>
        <dbReference type="ARBA" id="ARBA00000677"/>
    </source>
</evidence>
<evidence type="ECO:0000313" key="9">
    <source>
        <dbReference type="EMBL" id="MSS17055.1"/>
    </source>
</evidence>
<dbReference type="AlphaFoldDB" id="A0A6L5XC17"/>
<evidence type="ECO:0000259" key="8">
    <source>
        <dbReference type="Pfam" id="PF10502"/>
    </source>
</evidence>
<dbReference type="GO" id="GO:0009003">
    <property type="term" value="F:signal peptidase activity"/>
    <property type="evidence" value="ECO:0007669"/>
    <property type="project" value="UniProtKB-EC"/>
</dbReference>
<evidence type="ECO:0000256" key="3">
    <source>
        <dbReference type="ARBA" id="ARBA00013208"/>
    </source>
</evidence>
<keyword evidence="7" id="KW-1133">Transmembrane helix</keyword>
<name>A0A6L5XC17_9BACT</name>
<dbReference type="SUPFAM" id="SSF51306">
    <property type="entry name" value="LexA/Signal peptidase"/>
    <property type="match status" value="1"/>
</dbReference>
<keyword evidence="7" id="KW-0812">Transmembrane</keyword>
<comment type="caution">
    <text evidence="7">Lacks conserved residue(s) required for the propagation of feature annotation.</text>
</comment>
<accession>A0A6L5XC17</accession>
<dbReference type="PANTHER" id="PTHR43390:SF1">
    <property type="entry name" value="CHLOROPLAST PROCESSING PEPTIDASE"/>
    <property type="match status" value="1"/>
</dbReference>
<evidence type="ECO:0000256" key="6">
    <source>
        <dbReference type="PIRSR" id="PIRSR600223-1"/>
    </source>
</evidence>
<dbReference type="EC" id="3.4.21.89" evidence="3 7"/>
<dbReference type="GO" id="GO:0004252">
    <property type="term" value="F:serine-type endopeptidase activity"/>
    <property type="evidence" value="ECO:0007669"/>
    <property type="project" value="InterPro"/>
</dbReference>
<keyword evidence="7" id="KW-0472">Membrane</keyword>
<comment type="subcellular location">
    <subcellularLocation>
        <location evidence="7">Membrane</location>
        <topology evidence="7">Single-pass type II membrane protein</topology>
    </subcellularLocation>
</comment>
<dbReference type="PRINTS" id="PR00727">
    <property type="entry name" value="LEADERPTASE"/>
</dbReference>
<comment type="catalytic activity">
    <reaction evidence="1 7">
        <text>Cleavage of hydrophobic, N-terminal signal or leader sequences from secreted and periplasmic proteins.</text>
        <dbReference type="EC" id="3.4.21.89"/>
    </reaction>
</comment>
<comment type="caution">
    <text evidence="9">The sequence shown here is derived from an EMBL/GenBank/DDBJ whole genome shotgun (WGS) entry which is preliminary data.</text>
</comment>
<dbReference type="InterPro" id="IPR019758">
    <property type="entry name" value="Pept_S26A_signal_pept_1_CS"/>
</dbReference>
<feature type="domain" description="Peptidase S26" evidence="8">
    <location>
        <begin position="426"/>
        <end position="460"/>
    </location>
</feature>
<dbReference type="Pfam" id="PF10502">
    <property type="entry name" value="Peptidase_S26"/>
    <property type="match status" value="2"/>
</dbReference>
<gene>
    <name evidence="9" type="primary">lepB</name>
    <name evidence="9" type="ORF">FYJ29_04655</name>
</gene>
<proteinExistence type="inferred from homology"/>
<evidence type="ECO:0000256" key="4">
    <source>
        <dbReference type="ARBA" id="ARBA00019232"/>
    </source>
</evidence>
<dbReference type="InterPro" id="IPR036286">
    <property type="entry name" value="LexA/Signal_pep-like_sf"/>
</dbReference>
<evidence type="ECO:0000313" key="10">
    <source>
        <dbReference type="Proteomes" id="UP000483362"/>
    </source>
</evidence>
<dbReference type="CDD" id="cd06530">
    <property type="entry name" value="S26_SPase_I"/>
    <property type="match status" value="2"/>
</dbReference>
<protein>
    <recommendedName>
        <fullName evidence="4 7">Signal peptidase I</fullName>
        <ecNumber evidence="3 7">3.4.21.89</ecNumber>
    </recommendedName>
</protein>
<sequence length="487" mass="56095">MEENKNHSQDKAEQACRERQSGSLRERLARVKPTRWARFAIVSVIFLAWVAWLGSWWVVVFWPLLADIYLTQYVPWDWWKYSKSQAVRTVMSWVDAIVYALVLVYFLFLFVGQNYQIPSSSLEKTLLTGDYLWVNKMVYGPRVPQTPLHFPLAQNTLPGGIKSYIEWPQWRYHRLKGVRKVQRGDIVVFNFPCGDTVTTKVNNPDFYHLVALYGADAIYSDPATYGKVVWRPVDRRDAYVKRCIGLPGETVRLVNGTVYINGKALPEPMHMQRNYVVLTDGTAIAESLFDNMGVSREGQSMSQMEDGSMGKKMPDGSLLYVLPLTRKMVATLKAQPYVKQVQVMADADMADEDNMMTYPVGVRKTWTHNNYGPLWIPKKGATLKLTTANLPYYIRVIRTYEGNTVAVKSSTIYINGKPARSYTFKMDYYWMMGDNRDNSSDSRYWGFVPEDHIIGTPMFVIISFDKDKAFPGNIRWNRLFIDANPDK</sequence>
<dbReference type="GO" id="GO:0006465">
    <property type="term" value="P:signal peptide processing"/>
    <property type="evidence" value="ECO:0007669"/>
    <property type="project" value="InterPro"/>
</dbReference>
<dbReference type="InterPro" id="IPR000223">
    <property type="entry name" value="Pept_S26A_signal_pept_1"/>
</dbReference>
<dbReference type="Gene3D" id="2.10.109.10">
    <property type="entry name" value="Umud Fragment, subunit A"/>
    <property type="match status" value="2"/>
</dbReference>
<keyword evidence="5 7" id="KW-0378">Hydrolase</keyword>
<dbReference type="GO" id="GO:0016020">
    <property type="term" value="C:membrane"/>
    <property type="evidence" value="ECO:0007669"/>
    <property type="project" value="UniProtKB-SubCell"/>
</dbReference>
<evidence type="ECO:0000256" key="2">
    <source>
        <dbReference type="ARBA" id="ARBA00009370"/>
    </source>
</evidence>
<keyword evidence="10" id="KW-1185">Reference proteome</keyword>
<comment type="similarity">
    <text evidence="2 7">Belongs to the peptidase S26 family.</text>
</comment>
<reference evidence="9 10" key="1">
    <citation type="submission" date="2019-08" db="EMBL/GenBank/DDBJ databases">
        <title>In-depth cultivation of the pig gut microbiome towards novel bacterial diversity and tailored functional studies.</title>
        <authorList>
            <person name="Wylensek D."/>
            <person name="Hitch T.C.A."/>
            <person name="Clavel T."/>
        </authorList>
    </citation>
    <scope>NUCLEOTIDE SEQUENCE [LARGE SCALE GENOMIC DNA]</scope>
    <source>
        <strain evidence="9 10">Oil-RF-744-WCA-WT-10</strain>
    </source>
</reference>
<organism evidence="9 10">
    <name type="scientific">Sodaliphilus pleomorphus</name>
    <dbReference type="NCBI Taxonomy" id="2606626"/>
    <lineage>
        <taxon>Bacteria</taxon>
        <taxon>Pseudomonadati</taxon>
        <taxon>Bacteroidota</taxon>
        <taxon>Bacteroidia</taxon>
        <taxon>Bacteroidales</taxon>
        <taxon>Muribaculaceae</taxon>
        <taxon>Sodaliphilus</taxon>
    </lineage>
</organism>
<feature type="active site" evidence="6">
    <location>
        <position position="121"/>
    </location>
</feature>
<feature type="transmembrane region" description="Helical" evidence="7">
    <location>
        <begin position="36"/>
        <end position="54"/>
    </location>
</feature>
<dbReference type="PROSITE" id="PS00761">
    <property type="entry name" value="SPASE_I_3"/>
    <property type="match status" value="1"/>
</dbReference>
<dbReference type="NCBIfam" id="TIGR02227">
    <property type="entry name" value="sigpep_I_bact"/>
    <property type="match status" value="1"/>
</dbReference>
<dbReference type="PANTHER" id="PTHR43390">
    <property type="entry name" value="SIGNAL PEPTIDASE I"/>
    <property type="match status" value="1"/>
</dbReference>
<feature type="transmembrane region" description="Helical" evidence="7">
    <location>
        <begin position="90"/>
        <end position="111"/>
    </location>
</feature>
<dbReference type="EMBL" id="VULT01000005">
    <property type="protein sequence ID" value="MSS17055.1"/>
    <property type="molecule type" value="Genomic_DNA"/>
</dbReference>
<evidence type="ECO:0000256" key="5">
    <source>
        <dbReference type="ARBA" id="ARBA00022801"/>
    </source>
</evidence>